<reference evidence="2" key="1">
    <citation type="submission" date="2002-05" db="EMBL/GenBank/DDBJ databases">
        <title>Oryza sativa nipponbare(GA3) genomic DNA, chromosome 6, PAC clone:P0485A07.</title>
        <authorList>
            <person name="Sasaki T."/>
            <person name="Matsumoto T."/>
            <person name="Katayose Y."/>
        </authorList>
    </citation>
    <scope>NUCLEOTIDE SEQUENCE</scope>
</reference>
<dbReference type="Proteomes" id="UP000000763">
    <property type="component" value="Chromosome 6"/>
</dbReference>
<accession>Q652J1</accession>
<dbReference type="EMBL" id="AP005610">
    <property type="protein sequence ID" value="BAD46276.1"/>
    <property type="molecule type" value="Genomic_DNA"/>
</dbReference>
<sequence length="126" mass="13730">MVQRQFTAGPTTSRPRSAQRRTSFILATDQRQRTIAPPDQSRGTTAPPDRHRGTIAQLPTARPAHAISSPSAGDCPRRWGSGSPYRRSRCGARHAGAEFVRHSVKLSSRCLGTGDLGTTSRWRPLG</sequence>
<evidence type="ECO:0000256" key="1">
    <source>
        <dbReference type="SAM" id="MobiDB-lite"/>
    </source>
</evidence>
<gene>
    <name evidence="3" type="ORF">OSJNBa0032M14.9</name>
    <name evidence="2" type="ORF">P0485A07.19</name>
</gene>
<name>Q652J1_ORYSJ</name>
<feature type="region of interest" description="Disordered" evidence="1">
    <location>
        <begin position="1"/>
        <end position="89"/>
    </location>
</feature>
<proteinExistence type="predicted"/>
<organism evidence="3 4">
    <name type="scientific">Oryza sativa subsp. japonica</name>
    <name type="common">Rice</name>
    <dbReference type="NCBI Taxonomy" id="39947"/>
    <lineage>
        <taxon>Eukaryota</taxon>
        <taxon>Viridiplantae</taxon>
        <taxon>Streptophyta</taxon>
        <taxon>Embryophyta</taxon>
        <taxon>Tracheophyta</taxon>
        <taxon>Spermatophyta</taxon>
        <taxon>Magnoliopsida</taxon>
        <taxon>Liliopsida</taxon>
        <taxon>Poales</taxon>
        <taxon>Poaceae</taxon>
        <taxon>BOP clade</taxon>
        <taxon>Oryzoideae</taxon>
        <taxon>Oryzeae</taxon>
        <taxon>Oryzinae</taxon>
        <taxon>Oryza</taxon>
        <taxon>Oryza sativa</taxon>
    </lineage>
</organism>
<reference evidence="3" key="2">
    <citation type="submission" date="2002-08" db="EMBL/GenBank/DDBJ databases">
        <title>Oryza sativa nipponbare(GA3) genomic DNA, chromosome 6, BAC clone:OSJNBa0032M14.</title>
        <authorList>
            <person name="Sasaki T."/>
            <person name="Matsumoto T."/>
            <person name="Katayose Y."/>
        </authorList>
    </citation>
    <scope>NUCLEOTIDE SEQUENCE</scope>
</reference>
<protein>
    <submittedName>
        <fullName evidence="3">Uncharacterized protein</fullName>
    </submittedName>
</protein>
<evidence type="ECO:0000313" key="3">
    <source>
        <dbReference type="EMBL" id="BAD46276.1"/>
    </source>
</evidence>
<reference evidence="4" key="3">
    <citation type="journal article" date="2005" name="Nature">
        <title>The map-based sequence of the rice genome.</title>
        <authorList>
            <consortium name="International rice genome sequencing project (IRGSP)"/>
            <person name="Matsumoto T."/>
            <person name="Wu J."/>
            <person name="Kanamori H."/>
            <person name="Katayose Y."/>
            <person name="Fujisawa M."/>
            <person name="Namiki N."/>
            <person name="Mizuno H."/>
            <person name="Yamamoto K."/>
            <person name="Antonio B.A."/>
            <person name="Baba T."/>
            <person name="Sakata K."/>
            <person name="Nagamura Y."/>
            <person name="Aoki H."/>
            <person name="Arikawa K."/>
            <person name="Arita K."/>
            <person name="Bito T."/>
            <person name="Chiden Y."/>
            <person name="Fujitsuka N."/>
            <person name="Fukunaka R."/>
            <person name="Hamada M."/>
            <person name="Harada C."/>
            <person name="Hayashi A."/>
            <person name="Hijishita S."/>
            <person name="Honda M."/>
            <person name="Hosokawa S."/>
            <person name="Ichikawa Y."/>
            <person name="Idonuma A."/>
            <person name="Iijima M."/>
            <person name="Ikeda M."/>
            <person name="Ikeno M."/>
            <person name="Ito K."/>
            <person name="Ito S."/>
            <person name="Ito T."/>
            <person name="Ito Y."/>
            <person name="Ito Y."/>
            <person name="Iwabuchi A."/>
            <person name="Kamiya K."/>
            <person name="Karasawa W."/>
            <person name="Kurita K."/>
            <person name="Katagiri S."/>
            <person name="Kikuta A."/>
            <person name="Kobayashi H."/>
            <person name="Kobayashi N."/>
            <person name="Machita K."/>
            <person name="Maehara T."/>
            <person name="Masukawa M."/>
            <person name="Mizubayashi T."/>
            <person name="Mukai Y."/>
            <person name="Nagasaki H."/>
            <person name="Nagata Y."/>
            <person name="Naito S."/>
            <person name="Nakashima M."/>
            <person name="Nakama Y."/>
            <person name="Nakamichi Y."/>
            <person name="Nakamura M."/>
            <person name="Meguro A."/>
            <person name="Negishi M."/>
            <person name="Ohta I."/>
            <person name="Ohta T."/>
            <person name="Okamoto M."/>
            <person name="Ono N."/>
            <person name="Saji S."/>
            <person name="Sakaguchi M."/>
            <person name="Sakai K."/>
            <person name="Shibata M."/>
            <person name="Shimokawa T."/>
            <person name="Song J."/>
            <person name="Takazaki Y."/>
            <person name="Terasawa K."/>
            <person name="Tsugane M."/>
            <person name="Tsuji K."/>
            <person name="Ueda S."/>
            <person name="Waki K."/>
            <person name="Yamagata H."/>
            <person name="Yamamoto M."/>
            <person name="Yamamoto S."/>
            <person name="Yamane H."/>
            <person name="Yoshiki S."/>
            <person name="Yoshihara R."/>
            <person name="Yukawa K."/>
            <person name="Zhong H."/>
            <person name="Yano M."/>
            <person name="Yuan Q."/>
            <person name="Ouyang S."/>
            <person name="Liu J."/>
            <person name="Jones K.M."/>
            <person name="Gansberger K."/>
            <person name="Moffat K."/>
            <person name="Hill J."/>
            <person name="Bera J."/>
            <person name="Fadrosh D."/>
            <person name="Jin S."/>
            <person name="Johri S."/>
            <person name="Kim M."/>
            <person name="Overton L."/>
            <person name="Reardon M."/>
            <person name="Tsitrin T."/>
            <person name="Vuong H."/>
            <person name="Weaver B."/>
            <person name="Ciecko A."/>
            <person name="Tallon L."/>
            <person name="Jackson J."/>
            <person name="Pai G."/>
            <person name="Aken S.V."/>
            <person name="Utterback T."/>
            <person name="Reidmuller S."/>
            <person name="Feldblyum T."/>
            <person name="Hsiao J."/>
            <person name="Zismann V."/>
            <person name="Iobst S."/>
            <person name="de Vazeille A.R."/>
            <person name="Buell C.R."/>
            <person name="Ying K."/>
            <person name="Li Y."/>
            <person name="Lu T."/>
            <person name="Huang Y."/>
            <person name="Zhao Q."/>
            <person name="Feng Q."/>
            <person name="Zhang L."/>
            <person name="Zhu J."/>
            <person name="Weng Q."/>
            <person name="Mu J."/>
            <person name="Lu Y."/>
            <person name="Fan D."/>
            <person name="Liu Y."/>
            <person name="Guan J."/>
            <person name="Zhang Y."/>
            <person name="Yu S."/>
            <person name="Liu X."/>
            <person name="Zhang Y."/>
            <person name="Hong G."/>
            <person name="Han B."/>
            <person name="Choisne N."/>
            <person name="Demange N."/>
            <person name="Orjeda G."/>
            <person name="Samain S."/>
            <person name="Cattolico L."/>
            <person name="Pelletier E."/>
            <person name="Couloux A."/>
            <person name="Segurens B."/>
            <person name="Wincker P."/>
            <person name="D'Hont A."/>
            <person name="Scarpelli C."/>
            <person name="Weissenbach J."/>
            <person name="Salanoubat M."/>
            <person name="Quetier F."/>
            <person name="Yu Y."/>
            <person name="Kim H.R."/>
            <person name="Rambo T."/>
            <person name="Currie J."/>
            <person name="Collura K."/>
            <person name="Luo M."/>
            <person name="Yang T."/>
            <person name="Ammiraju J.S.S."/>
            <person name="Engler F."/>
            <person name="Soderlund C."/>
            <person name="Wing R.A."/>
            <person name="Palmer L.E."/>
            <person name="de la Bastide M."/>
            <person name="Spiegel L."/>
            <person name="Nascimento L."/>
            <person name="Zutavern T."/>
            <person name="O'Shaughnessy A."/>
            <person name="Dike S."/>
            <person name="Dedhia N."/>
            <person name="Preston R."/>
            <person name="Balija V."/>
            <person name="McCombie W.R."/>
            <person name="Chow T."/>
            <person name="Chen H."/>
            <person name="Chung M."/>
            <person name="Chen C."/>
            <person name="Shaw J."/>
            <person name="Wu H."/>
            <person name="Hsiao K."/>
            <person name="Chao Y."/>
            <person name="Chu M."/>
            <person name="Cheng C."/>
            <person name="Hour A."/>
            <person name="Lee P."/>
            <person name="Lin S."/>
            <person name="Lin Y."/>
            <person name="Liou J."/>
            <person name="Liu S."/>
            <person name="Hsing Y."/>
            <person name="Raghuvanshi S."/>
            <person name="Mohanty A."/>
            <person name="Bharti A.K."/>
            <person name="Gaur A."/>
            <person name="Gupta V."/>
            <person name="Kumar D."/>
            <person name="Ravi V."/>
            <person name="Vij S."/>
            <person name="Kapur A."/>
            <person name="Khurana P."/>
            <person name="Khurana P."/>
            <person name="Khurana J.P."/>
            <person name="Tyagi A.K."/>
            <person name="Gaikwad K."/>
            <person name="Singh A."/>
            <person name="Dalal V."/>
            <person name="Srivastava S."/>
            <person name="Dixit A."/>
            <person name="Pal A.K."/>
            <person name="Ghazi I.A."/>
            <person name="Yadav M."/>
            <person name="Pandit A."/>
            <person name="Bhargava A."/>
            <person name="Sureshbabu K."/>
            <person name="Batra K."/>
            <person name="Sharma T.R."/>
            <person name="Mohapatra T."/>
            <person name="Singh N.K."/>
            <person name="Messing J."/>
            <person name="Nelson A.B."/>
            <person name="Fuks G."/>
            <person name="Kavchok S."/>
            <person name="Keizer G."/>
            <person name="Linton E."/>
            <person name="Llaca V."/>
            <person name="Song R."/>
            <person name="Tanyolac B."/>
            <person name="Young S."/>
            <person name="Ho-Il K."/>
            <person name="Hahn J.H."/>
            <person name="Sangsakoo G."/>
            <person name="Vanavichit A."/>
            <person name="de Mattos Luiz.A.T."/>
            <person name="Zimmer P.D."/>
            <person name="Malone G."/>
            <person name="Dellagostin O."/>
            <person name="de Oliveira A.C."/>
            <person name="Bevan M."/>
            <person name="Bancroft I."/>
            <person name="Minx P."/>
            <person name="Cordum H."/>
            <person name="Wilson R."/>
            <person name="Cheng Z."/>
            <person name="Jin W."/>
            <person name="Jiang J."/>
            <person name="Leong S.A."/>
            <person name="Iwama H."/>
            <person name="Gojobori T."/>
            <person name="Itoh T."/>
            <person name="Niimura Y."/>
            <person name="Fujii Y."/>
            <person name="Habara T."/>
            <person name="Sakai H."/>
            <person name="Sato Y."/>
            <person name="Wilson G."/>
            <person name="Kumar K."/>
            <person name="McCouch S."/>
            <person name="Juretic N."/>
            <person name="Hoen D."/>
            <person name="Wright S."/>
            <person name="Bruskiewich R."/>
            <person name="Bureau T."/>
            <person name="Miyao A."/>
            <person name="Hirochika H."/>
            <person name="Nishikawa T."/>
            <person name="Kadowaki K."/>
            <person name="Sugiura M."/>
            <person name="Burr B."/>
            <person name="Sasaki T."/>
        </authorList>
    </citation>
    <scope>NUCLEOTIDE SEQUENCE [LARGE SCALE GENOMIC DNA]</scope>
    <source>
        <strain evidence="4">cv. Nipponbare</strain>
    </source>
</reference>
<dbReference type="EMBL" id="AP005192">
    <property type="protein sequence ID" value="BAD45999.1"/>
    <property type="molecule type" value="Genomic_DNA"/>
</dbReference>
<dbReference type="AlphaFoldDB" id="Q652J1"/>
<feature type="compositionally biased region" description="Polar residues" evidence="1">
    <location>
        <begin position="1"/>
        <end position="22"/>
    </location>
</feature>
<evidence type="ECO:0000313" key="2">
    <source>
        <dbReference type="EMBL" id="BAD45999.1"/>
    </source>
</evidence>
<evidence type="ECO:0000313" key="4">
    <source>
        <dbReference type="Proteomes" id="UP000000763"/>
    </source>
</evidence>
<reference evidence="4" key="4">
    <citation type="journal article" date="2008" name="Nucleic Acids Res.">
        <title>The rice annotation project database (RAP-DB): 2008 update.</title>
        <authorList>
            <consortium name="The rice annotation project (RAP)"/>
        </authorList>
    </citation>
    <scope>GENOME REANNOTATION</scope>
    <source>
        <strain evidence="4">cv. Nipponbare</strain>
    </source>
</reference>